<evidence type="ECO:0000313" key="2">
    <source>
        <dbReference type="Proteomes" id="UP000033423"/>
    </source>
</evidence>
<dbReference type="EMBL" id="LACI01000194">
    <property type="protein sequence ID" value="KJU87388.1"/>
    <property type="molecule type" value="Genomic_DNA"/>
</dbReference>
<comment type="caution">
    <text evidence="1">The sequence shown here is derived from an EMBL/GenBank/DDBJ whole genome shotgun (WGS) entry which is preliminary data.</text>
</comment>
<accession>A0A0F3H391</accession>
<dbReference type="Proteomes" id="UP000033423">
    <property type="component" value="Unassembled WGS sequence"/>
</dbReference>
<organism evidence="1 2">
    <name type="scientific">Candidatus Magnetobacterium bavaricum</name>
    <dbReference type="NCBI Taxonomy" id="29290"/>
    <lineage>
        <taxon>Bacteria</taxon>
        <taxon>Pseudomonadati</taxon>
        <taxon>Nitrospirota</taxon>
        <taxon>Thermodesulfovibrionia</taxon>
        <taxon>Thermodesulfovibrionales</taxon>
        <taxon>Candidatus Magnetobacteriaceae</taxon>
        <taxon>Candidatus Magnetobacterium</taxon>
    </lineage>
</organism>
<protein>
    <submittedName>
        <fullName evidence="1">Uncharacterized protein</fullName>
    </submittedName>
</protein>
<keyword evidence="2" id="KW-1185">Reference proteome</keyword>
<dbReference type="AlphaFoldDB" id="A0A0F3H391"/>
<reference evidence="1 2" key="1">
    <citation type="submission" date="2015-02" db="EMBL/GenBank/DDBJ databases">
        <title>Single-cell genomics of uncultivated deep-branching MTB reveals a conserved set of magnetosome genes.</title>
        <authorList>
            <person name="Kolinko S."/>
            <person name="Richter M."/>
            <person name="Glockner F.O."/>
            <person name="Brachmann A."/>
            <person name="Schuler D."/>
        </authorList>
    </citation>
    <scope>NUCLEOTIDE SEQUENCE [LARGE SCALE GENOMIC DNA]</scope>
    <source>
        <strain evidence="1">TM-1</strain>
    </source>
</reference>
<proteinExistence type="predicted"/>
<name>A0A0F3H391_9BACT</name>
<sequence>MAASMTLTIFSPTAEPMLPPMKEKSIAAIAMGSRLMVPVPVITASLRVLFCWFLSRRSR</sequence>
<evidence type="ECO:0000313" key="1">
    <source>
        <dbReference type="EMBL" id="KJU87388.1"/>
    </source>
</evidence>
<gene>
    <name evidence="1" type="ORF">MBAV_000418</name>
</gene>